<protein>
    <submittedName>
        <fullName evidence="1">Uncharacterized protein</fullName>
    </submittedName>
</protein>
<reference evidence="1 2" key="1">
    <citation type="submission" date="2019-03" db="EMBL/GenBank/DDBJ databases">
        <title>First draft genome of Liparis tanakae, snailfish: a comprehensive survey of snailfish specific genes.</title>
        <authorList>
            <person name="Kim W."/>
            <person name="Song I."/>
            <person name="Jeong J.-H."/>
            <person name="Kim D."/>
            <person name="Kim S."/>
            <person name="Ryu S."/>
            <person name="Song J.Y."/>
            <person name="Lee S.K."/>
        </authorList>
    </citation>
    <scope>NUCLEOTIDE SEQUENCE [LARGE SCALE GENOMIC DNA]</scope>
    <source>
        <tissue evidence="1">Muscle</tissue>
    </source>
</reference>
<evidence type="ECO:0000313" key="2">
    <source>
        <dbReference type="Proteomes" id="UP000314294"/>
    </source>
</evidence>
<dbReference type="AlphaFoldDB" id="A0A4Z2HUX4"/>
<dbReference type="Proteomes" id="UP000314294">
    <property type="component" value="Unassembled WGS sequence"/>
</dbReference>
<keyword evidence="2" id="KW-1185">Reference proteome</keyword>
<proteinExistence type="predicted"/>
<comment type="caution">
    <text evidence="1">The sequence shown here is derived from an EMBL/GenBank/DDBJ whole genome shotgun (WGS) entry which is preliminary data.</text>
</comment>
<accession>A0A4Z2HUX4</accession>
<dbReference type="EMBL" id="SRLO01000184">
    <property type="protein sequence ID" value="TNN68763.1"/>
    <property type="molecule type" value="Genomic_DNA"/>
</dbReference>
<evidence type="ECO:0000313" key="1">
    <source>
        <dbReference type="EMBL" id="TNN68763.1"/>
    </source>
</evidence>
<organism evidence="1 2">
    <name type="scientific">Liparis tanakae</name>
    <name type="common">Tanaka's snailfish</name>
    <dbReference type="NCBI Taxonomy" id="230148"/>
    <lineage>
        <taxon>Eukaryota</taxon>
        <taxon>Metazoa</taxon>
        <taxon>Chordata</taxon>
        <taxon>Craniata</taxon>
        <taxon>Vertebrata</taxon>
        <taxon>Euteleostomi</taxon>
        <taxon>Actinopterygii</taxon>
        <taxon>Neopterygii</taxon>
        <taxon>Teleostei</taxon>
        <taxon>Neoteleostei</taxon>
        <taxon>Acanthomorphata</taxon>
        <taxon>Eupercaria</taxon>
        <taxon>Perciformes</taxon>
        <taxon>Cottioidei</taxon>
        <taxon>Cottales</taxon>
        <taxon>Liparidae</taxon>
        <taxon>Liparis</taxon>
    </lineage>
</organism>
<sequence>MTVLYTVRACARRWNVREIPFPKLVGEKHKYPTKQNPGRFWNPCRTHFLGLKKRTCPGKRGRLVALCTPPPRLSLHHAYSPSHLHYYSILHVLISVSDIKIRHLV</sequence>
<gene>
    <name evidence="1" type="ORF">EYF80_020951</name>
</gene>
<name>A0A4Z2HUX4_9TELE</name>